<comment type="subcellular location">
    <subcellularLocation>
        <location evidence="1">Secreted</location>
    </subcellularLocation>
</comment>
<feature type="chain" id="PRO_5040217150" description="Thyroxine-binding globulin" evidence="12">
    <location>
        <begin position="32"/>
        <end position="437"/>
    </location>
</feature>
<proteinExistence type="inferred from homology"/>
<dbReference type="FunFam" id="2.30.39.10:FF:000003">
    <property type="entry name" value="alpha-1-antitrypsin isoform X1"/>
    <property type="match status" value="1"/>
</dbReference>
<evidence type="ECO:0000313" key="14">
    <source>
        <dbReference type="EMBL" id="KAJ8380696.1"/>
    </source>
</evidence>
<dbReference type="Gene3D" id="3.30.497.10">
    <property type="entry name" value="Antithrombin, subunit I, domain 2"/>
    <property type="match status" value="1"/>
</dbReference>
<accession>A0A9Q1JBL0</accession>
<evidence type="ECO:0000256" key="7">
    <source>
        <dbReference type="ARBA" id="ARBA00039512"/>
    </source>
</evidence>
<dbReference type="Proteomes" id="UP001152622">
    <property type="component" value="Chromosome 1"/>
</dbReference>
<reference evidence="14" key="1">
    <citation type="journal article" date="2023" name="Science">
        <title>Genome structures resolve the early diversification of teleost fishes.</title>
        <authorList>
            <person name="Parey E."/>
            <person name="Louis A."/>
            <person name="Montfort J."/>
            <person name="Bouchez O."/>
            <person name="Roques C."/>
            <person name="Iampietro C."/>
            <person name="Lluch J."/>
            <person name="Castinel A."/>
            <person name="Donnadieu C."/>
            <person name="Desvignes T."/>
            <person name="Floi Bucao C."/>
            <person name="Jouanno E."/>
            <person name="Wen M."/>
            <person name="Mejri S."/>
            <person name="Dirks R."/>
            <person name="Jansen H."/>
            <person name="Henkel C."/>
            <person name="Chen W.J."/>
            <person name="Zahm M."/>
            <person name="Cabau C."/>
            <person name="Klopp C."/>
            <person name="Thompson A.W."/>
            <person name="Robinson-Rechavi M."/>
            <person name="Braasch I."/>
            <person name="Lecointre G."/>
            <person name="Bobe J."/>
            <person name="Postlethwait J.H."/>
            <person name="Berthelot C."/>
            <person name="Roest Crollius H."/>
            <person name="Guiguen Y."/>
        </authorList>
    </citation>
    <scope>NUCLEOTIDE SEQUENCE</scope>
    <source>
        <strain evidence="14">WJC10195</strain>
    </source>
</reference>
<evidence type="ECO:0000256" key="10">
    <source>
        <dbReference type="RuleBase" id="RU000411"/>
    </source>
</evidence>
<dbReference type="InterPro" id="IPR023795">
    <property type="entry name" value="Serpin_CS"/>
</dbReference>
<comment type="similarity">
    <text evidence="2 10">Belongs to the serpin family.</text>
</comment>
<dbReference type="PANTHER" id="PTHR11461">
    <property type="entry name" value="SERINE PROTEASE INHIBITOR, SERPIN"/>
    <property type="match status" value="1"/>
</dbReference>
<dbReference type="InterPro" id="IPR042178">
    <property type="entry name" value="Serpin_sf_1"/>
</dbReference>
<sequence>MHLKSNAVVMKMRPLLHLCVALAVLLSIVQCDQETDPAPQPPPPPPPHSKGTDHRHDHHVSGSLRIYKENLNFAFRLYKNISALPDSQSKNVFFSPLSVSVALAALSLGARGKTHQQLFEGLGFNGTDITAEEVNQAFQHIQQDLNEKTDLDLSLGNALFIGQDFKLRPEFLKSMKRYYQSEGFSTNFNNIEEAKQQINKHVEEKTKGKITNLVDEVDPLTVMYLINYIYFKGKWEIPFNPKKTKEDKFHVDNKTTVPVQMMSELDDFHIFHDEELSTHVLQLHYNESVSMMLVLPEKGLQSLEEVVSEIRLNKWFGSVEARTYRVYVPKLSLKTSYQLKEILSGMGITEIFKDSANLTGISEQGKLLVSKVIHKATLDVDEAGTTATAVTGIEIMPLSLLPNPPVLKFDHPFMVFVLNRETRSILFMGKIVNPAEK</sequence>
<name>A0A9Q1JBL0_SYNKA</name>
<keyword evidence="3" id="KW-0964">Secreted</keyword>
<dbReference type="FunFam" id="3.30.497.10:FF:000001">
    <property type="entry name" value="Serine protease inhibitor"/>
    <property type="match status" value="1"/>
</dbReference>
<dbReference type="Gene3D" id="2.10.310.10">
    <property type="entry name" value="Serpins superfamily"/>
    <property type="match status" value="1"/>
</dbReference>
<evidence type="ECO:0000256" key="1">
    <source>
        <dbReference type="ARBA" id="ARBA00004613"/>
    </source>
</evidence>
<evidence type="ECO:0000256" key="3">
    <source>
        <dbReference type="ARBA" id="ARBA00022525"/>
    </source>
</evidence>
<feature type="compositionally biased region" description="Pro residues" evidence="11">
    <location>
        <begin position="38"/>
        <end position="48"/>
    </location>
</feature>
<dbReference type="PANTHER" id="PTHR11461:SF375">
    <property type="entry name" value="THYROXINE-BINDING GLOBULIN"/>
    <property type="match status" value="1"/>
</dbReference>
<evidence type="ECO:0000256" key="11">
    <source>
        <dbReference type="SAM" id="MobiDB-lite"/>
    </source>
</evidence>
<evidence type="ECO:0000256" key="9">
    <source>
        <dbReference type="ARBA" id="ARBA00043177"/>
    </source>
</evidence>
<keyword evidence="5" id="KW-0325">Glycoprotein</keyword>
<dbReference type="FunFam" id="2.10.310.10:FF:000001">
    <property type="entry name" value="Serpin family A member 1"/>
    <property type="match status" value="1"/>
</dbReference>
<keyword evidence="4 12" id="KW-0732">Signal</keyword>
<protein>
    <recommendedName>
        <fullName evidence="7">Thyroxine-binding globulin</fullName>
    </recommendedName>
    <alternativeName>
        <fullName evidence="9">Serpin A7</fullName>
    </alternativeName>
    <alternativeName>
        <fullName evidence="8">T4-binding globulin</fullName>
    </alternativeName>
</protein>
<dbReference type="GO" id="GO:0005615">
    <property type="term" value="C:extracellular space"/>
    <property type="evidence" value="ECO:0007669"/>
    <property type="project" value="InterPro"/>
</dbReference>
<feature type="signal peptide" evidence="12">
    <location>
        <begin position="1"/>
        <end position="31"/>
    </location>
</feature>
<comment type="function">
    <text evidence="6">Major thyroid hormone transport protein in serum.</text>
</comment>
<dbReference type="InterPro" id="IPR036186">
    <property type="entry name" value="Serpin_sf"/>
</dbReference>
<dbReference type="AlphaFoldDB" id="A0A9Q1JBL0"/>
<evidence type="ECO:0000256" key="4">
    <source>
        <dbReference type="ARBA" id="ARBA00022729"/>
    </source>
</evidence>
<dbReference type="InterPro" id="IPR023796">
    <property type="entry name" value="Serpin_dom"/>
</dbReference>
<gene>
    <name evidence="14" type="ORF">SKAU_G00014740</name>
</gene>
<evidence type="ECO:0000313" key="15">
    <source>
        <dbReference type="Proteomes" id="UP001152622"/>
    </source>
</evidence>
<dbReference type="SMART" id="SM00093">
    <property type="entry name" value="SERPIN"/>
    <property type="match status" value="1"/>
</dbReference>
<dbReference type="OrthoDB" id="671595at2759"/>
<dbReference type="GO" id="GO:0004867">
    <property type="term" value="F:serine-type endopeptidase inhibitor activity"/>
    <property type="evidence" value="ECO:0007669"/>
    <property type="project" value="InterPro"/>
</dbReference>
<evidence type="ECO:0000256" key="12">
    <source>
        <dbReference type="SAM" id="SignalP"/>
    </source>
</evidence>
<dbReference type="SUPFAM" id="SSF56574">
    <property type="entry name" value="Serpins"/>
    <property type="match status" value="1"/>
</dbReference>
<dbReference type="Gene3D" id="2.30.39.10">
    <property type="entry name" value="Alpha-1-antitrypsin, domain 1"/>
    <property type="match status" value="1"/>
</dbReference>
<keyword evidence="15" id="KW-1185">Reference proteome</keyword>
<dbReference type="PROSITE" id="PS00284">
    <property type="entry name" value="SERPIN"/>
    <property type="match status" value="1"/>
</dbReference>
<evidence type="ECO:0000256" key="6">
    <source>
        <dbReference type="ARBA" id="ARBA00037352"/>
    </source>
</evidence>
<evidence type="ECO:0000256" key="8">
    <source>
        <dbReference type="ARBA" id="ARBA00042967"/>
    </source>
</evidence>
<evidence type="ECO:0000256" key="5">
    <source>
        <dbReference type="ARBA" id="ARBA00023180"/>
    </source>
</evidence>
<dbReference type="EMBL" id="JAINUF010000001">
    <property type="protein sequence ID" value="KAJ8380696.1"/>
    <property type="molecule type" value="Genomic_DNA"/>
</dbReference>
<dbReference type="InterPro" id="IPR042185">
    <property type="entry name" value="Serpin_sf_2"/>
</dbReference>
<dbReference type="InterPro" id="IPR000215">
    <property type="entry name" value="Serpin_fam"/>
</dbReference>
<dbReference type="Pfam" id="PF00079">
    <property type="entry name" value="Serpin"/>
    <property type="match status" value="1"/>
</dbReference>
<comment type="caution">
    <text evidence="14">The sequence shown here is derived from an EMBL/GenBank/DDBJ whole genome shotgun (WGS) entry which is preliminary data.</text>
</comment>
<evidence type="ECO:0000259" key="13">
    <source>
        <dbReference type="SMART" id="SM00093"/>
    </source>
</evidence>
<feature type="region of interest" description="Disordered" evidence="11">
    <location>
        <begin position="33"/>
        <end position="59"/>
    </location>
</feature>
<evidence type="ECO:0000256" key="2">
    <source>
        <dbReference type="ARBA" id="ARBA00009500"/>
    </source>
</evidence>
<feature type="domain" description="Serpin" evidence="13">
    <location>
        <begin position="75"/>
        <end position="434"/>
    </location>
</feature>
<organism evidence="14 15">
    <name type="scientific">Synaphobranchus kaupii</name>
    <name type="common">Kaup's arrowtooth eel</name>
    <dbReference type="NCBI Taxonomy" id="118154"/>
    <lineage>
        <taxon>Eukaryota</taxon>
        <taxon>Metazoa</taxon>
        <taxon>Chordata</taxon>
        <taxon>Craniata</taxon>
        <taxon>Vertebrata</taxon>
        <taxon>Euteleostomi</taxon>
        <taxon>Actinopterygii</taxon>
        <taxon>Neopterygii</taxon>
        <taxon>Teleostei</taxon>
        <taxon>Anguilliformes</taxon>
        <taxon>Synaphobranchidae</taxon>
        <taxon>Synaphobranchus</taxon>
    </lineage>
</organism>